<evidence type="ECO:0000256" key="15">
    <source>
        <dbReference type="PIRSR" id="PIRSR006769-1"/>
    </source>
</evidence>
<keyword evidence="6 14" id="KW-0686">Riboflavin biosynthesis</keyword>
<evidence type="ECO:0000256" key="6">
    <source>
        <dbReference type="ARBA" id="ARBA00022619"/>
    </source>
</evidence>
<evidence type="ECO:0000256" key="13">
    <source>
        <dbReference type="ARBA" id="ARBA00049886"/>
    </source>
</evidence>
<evidence type="ECO:0000256" key="7">
    <source>
        <dbReference type="ARBA" id="ARBA00022723"/>
    </source>
</evidence>
<evidence type="ECO:0000313" key="19">
    <source>
        <dbReference type="EMBL" id="MBI1707906.1"/>
    </source>
</evidence>
<dbReference type="EMBL" id="JACCPP010000011">
    <property type="protein sequence ID" value="MBI1707906.1"/>
    <property type="molecule type" value="Genomic_DNA"/>
</dbReference>
<keyword evidence="11" id="KW-0511">Multifunctional enzyme</keyword>
<comment type="catalytic activity">
    <reaction evidence="13 14">
        <text>2,5-diamino-6-hydroxy-4-(5-phosphoribosylamino)-pyrimidine + H2O + H(+) = 5-amino-6-(5-phospho-D-ribosylamino)uracil + NH4(+)</text>
        <dbReference type="Rhea" id="RHEA:21868"/>
        <dbReference type="ChEBI" id="CHEBI:15377"/>
        <dbReference type="ChEBI" id="CHEBI:15378"/>
        <dbReference type="ChEBI" id="CHEBI:28938"/>
        <dbReference type="ChEBI" id="CHEBI:58453"/>
        <dbReference type="ChEBI" id="CHEBI:58614"/>
        <dbReference type="EC" id="3.5.4.26"/>
    </reaction>
</comment>
<keyword evidence="8 14" id="KW-0862">Zinc</keyword>
<feature type="binding site" evidence="16">
    <location>
        <position position="205"/>
    </location>
    <ligand>
        <name>NADP(+)</name>
        <dbReference type="ChEBI" id="CHEBI:58349"/>
    </ligand>
</feature>
<dbReference type="InterPro" id="IPR004794">
    <property type="entry name" value="Eubact_RibD"/>
</dbReference>
<dbReference type="Pfam" id="PF01872">
    <property type="entry name" value="RibD_C"/>
    <property type="match status" value="1"/>
</dbReference>
<evidence type="ECO:0000256" key="11">
    <source>
        <dbReference type="ARBA" id="ARBA00023268"/>
    </source>
</evidence>
<dbReference type="InterPro" id="IPR050765">
    <property type="entry name" value="Riboflavin_Biosynth_HTPR"/>
</dbReference>
<dbReference type="PROSITE" id="PS51747">
    <property type="entry name" value="CYT_DCMP_DEAMINASES_2"/>
    <property type="match status" value="1"/>
</dbReference>
<dbReference type="InterPro" id="IPR016192">
    <property type="entry name" value="APOBEC/CMP_deaminase_Zn-bd"/>
</dbReference>
<dbReference type="InterPro" id="IPR016193">
    <property type="entry name" value="Cytidine_deaminase-like"/>
</dbReference>
<dbReference type="PIRSF" id="PIRSF006769">
    <property type="entry name" value="RibD"/>
    <property type="match status" value="1"/>
</dbReference>
<dbReference type="PANTHER" id="PTHR38011">
    <property type="entry name" value="DIHYDROFOLATE REDUCTASE FAMILY PROTEIN (AFU_ORTHOLOGUE AFUA_8G06820)"/>
    <property type="match status" value="1"/>
</dbReference>
<sequence length="360" mass="40743">MLYEEVILMEKDNFYMNLALEEAKKGRYQTWKNPMVGAVIVKNGQVLATGYHHHYGQNHAERDAISKLTPEQLFNSTLYVTLEPCNHYGKQPPCSDLIIKSGIKRVVVGQIDPHKLVTGKGIAQLQKNGIQVTTGVLADNASKLNKFYSYFYQYGFPWITVKEATSLDNKVAMRGQRTPITNQAVYQKVHSERADYQAIMIGSSTAIIDDPILRTNVKSDYPPIRIIIDRRGRLLNHLRLRLLSDTNPTWIFTQNKQMSKNNFTNSKIKIIHLATNKIQEVFDYLSTKEIQSVYVEGGPTLEKAIMNEIFVNEVIKYTAPIFLGDEGVTGLVPNETVPLTNVKKTAFGNNERIAGELKHV</sequence>
<keyword evidence="14" id="KW-0378">Hydrolase</keyword>
<dbReference type="Gene3D" id="3.40.140.10">
    <property type="entry name" value="Cytidine Deaminase, domain 2"/>
    <property type="match status" value="1"/>
</dbReference>
<dbReference type="Gene3D" id="3.40.430.10">
    <property type="entry name" value="Dihydrofolate Reductase, subunit A"/>
    <property type="match status" value="1"/>
</dbReference>
<evidence type="ECO:0000256" key="14">
    <source>
        <dbReference type="PIRNR" id="PIRNR006769"/>
    </source>
</evidence>
<accession>A0AAW4DPI6</accession>
<evidence type="ECO:0000256" key="10">
    <source>
        <dbReference type="ARBA" id="ARBA00023002"/>
    </source>
</evidence>
<reference evidence="19" key="1">
    <citation type="submission" date="2020-07" db="EMBL/GenBank/DDBJ databases">
        <title>Comparative genomics analyses of Lactobacillus crispatus isolated from different ecological niches.</title>
        <authorList>
            <person name="Mancino W."/>
            <person name="Mancabelli L."/>
            <person name="Lugli G.A."/>
            <person name="Milani C."/>
            <person name="Viappiani A."/>
            <person name="Anzalone R."/>
            <person name="Longhi G."/>
            <person name="Ventura M."/>
            <person name="Turroni F."/>
        </authorList>
    </citation>
    <scope>NUCLEOTIDE SEQUENCE</scope>
    <source>
        <strain evidence="19">LB65</strain>
    </source>
</reference>
<dbReference type="CDD" id="cd01284">
    <property type="entry name" value="Riboflavin_deaminase-reductase"/>
    <property type="match status" value="1"/>
</dbReference>
<comment type="catalytic activity">
    <reaction evidence="12 14">
        <text>5-amino-6-(5-phospho-D-ribitylamino)uracil + NADP(+) = 5-amino-6-(5-phospho-D-ribosylamino)uracil + NADPH + H(+)</text>
        <dbReference type="Rhea" id="RHEA:17845"/>
        <dbReference type="ChEBI" id="CHEBI:15378"/>
        <dbReference type="ChEBI" id="CHEBI:57783"/>
        <dbReference type="ChEBI" id="CHEBI:58349"/>
        <dbReference type="ChEBI" id="CHEBI:58421"/>
        <dbReference type="ChEBI" id="CHEBI:58453"/>
        <dbReference type="EC" id="1.1.1.193"/>
    </reaction>
</comment>
<dbReference type="InterPro" id="IPR002734">
    <property type="entry name" value="RibDG_C"/>
</dbReference>
<name>A0AAW4DPI6_9LACO</name>
<keyword evidence="7 14" id="KW-0479">Metal-binding</keyword>
<feature type="binding site" evidence="17">
    <location>
        <position position="94"/>
    </location>
    <ligand>
        <name>Zn(2+)</name>
        <dbReference type="ChEBI" id="CHEBI:29105"/>
        <note>catalytic</note>
    </ligand>
</feature>
<evidence type="ECO:0000256" key="2">
    <source>
        <dbReference type="ARBA" id="ARBA00004882"/>
    </source>
</evidence>
<comment type="similarity">
    <text evidence="4 14">In the N-terminal section; belongs to the cytidine and deoxycytidylate deaminase family.</text>
</comment>
<feature type="binding site" evidence="16">
    <location>
        <position position="296"/>
    </location>
    <ligand>
        <name>substrate</name>
    </ligand>
</feature>
<dbReference type="GO" id="GO:0008703">
    <property type="term" value="F:5-amino-6-(5-phosphoribosylamino)uracil reductase activity"/>
    <property type="evidence" value="ECO:0007669"/>
    <property type="project" value="UniProtKB-EC"/>
</dbReference>
<protein>
    <recommendedName>
        <fullName evidence="14">Riboflavin biosynthesis protein RibD</fullName>
    </recommendedName>
    <domain>
        <recommendedName>
            <fullName evidence="14">Diaminohydroxyphosphoribosylaminopyrimidine deaminase</fullName>
            <shortName evidence="14">DRAP deaminase</shortName>
            <ecNumber evidence="14">3.5.4.26</ecNumber>
        </recommendedName>
        <alternativeName>
            <fullName evidence="14">Riboflavin-specific deaminase</fullName>
        </alternativeName>
    </domain>
    <domain>
        <recommendedName>
            <fullName evidence="14">5-amino-6-(5-phosphoribosylamino)uracil reductase</fullName>
            <ecNumber evidence="14">1.1.1.193</ecNumber>
        </recommendedName>
        <alternativeName>
            <fullName evidence="14">HTP reductase</fullName>
        </alternativeName>
    </domain>
</protein>
<evidence type="ECO:0000256" key="1">
    <source>
        <dbReference type="ARBA" id="ARBA00002151"/>
    </source>
</evidence>
<feature type="binding site" evidence="17">
    <location>
        <position position="85"/>
    </location>
    <ligand>
        <name>Zn(2+)</name>
        <dbReference type="ChEBI" id="CHEBI:29105"/>
        <note>catalytic</note>
    </ligand>
</feature>
<feature type="binding site" evidence="16">
    <location>
        <begin position="298"/>
        <end position="304"/>
    </location>
    <ligand>
        <name>NADP(+)</name>
        <dbReference type="ChEBI" id="CHEBI:58349"/>
    </ligand>
</feature>
<organism evidence="19 20">
    <name type="scientific">Lactobacillus crispatus</name>
    <dbReference type="NCBI Taxonomy" id="47770"/>
    <lineage>
        <taxon>Bacteria</taxon>
        <taxon>Bacillati</taxon>
        <taxon>Bacillota</taxon>
        <taxon>Bacilli</taxon>
        <taxon>Lactobacillales</taxon>
        <taxon>Lactobacillaceae</taxon>
        <taxon>Lactobacillus</taxon>
    </lineage>
</organism>
<feature type="binding site" evidence="16">
    <location>
        <position position="193"/>
    </location>
    <ligand>
        <name>substrate</name>
    </ligand>
</feature>
<dbReference type="AlphaFoldDB" id="A0AAW4DPI6"/>
<feature type="binding site" evidence="17">
    <location>
        <position position="59"/>
    </location>
    <ligand>
        <name>Zn(2+)</name>
        <dbReference type="ChEBI" id="CHEBI:29105"/>
        <note>catalytic</note>
    </ligand>
</feature>
<evidence type="ECO:0000256" key="3">
    <source>
        <dbReference type="ARBA" id="ARBA00004910"/>
    </source>
</evidence>
<dbReference type="SUPFAM" id="SSF53927">
    <property type="entry name" value="Cytidine deaminase-like"/>
    <property type="match status" value="1"/>
</dbReference>
<evidence type="ECO:0000256" key="8">
    <source>
        <dbReference type="ARBA" id="ARBA00022833"/>
    </source>
</evidence>
<evidence type="ECO:0000256" key="5">
    <source>
        <dbReference type="ARBA" id="ARBA00007417"/>
    </source>
</evidence>
<comment type="cofactor">
    <cofactor evidence="14 17">
        <name>Zn(2+)</name>
        <dbReference type="ChEBI" id="CHEBI:29105"/>
    </cofactor>
    <text evidence="14 17">Binds 1 zinc ion.</text>
</comment>
<evidence type="ECO:0000259" key="18">
    <source>
        <dbReference type="PROSITE" id="PS51747"/>
    </source>
</evidence>
<keyword evidence="9 14" id="KW-0521">NADP</keyword>
<dbReference type="PROSITE" id="PS00903">
    <property type="entry name" value="CYT_DCMP_DEAMINASES_1"/>
    <property type="match status" value="1"/>
</dbReference>
<dbReference type="GO" id="GO:0008835">
    <property type="term" value="F:diaminohydroxyphosphoribosylaminopyrimidine deaminase activity"/>
    <property type="evidence" value="ECO:0007669"/>
    <property type="project" value="UniProtKB-EC"/>
</dbReference>
<comment type="similarity">
    <text evidence="5 14">In the C-terminal section; belongs to the HTP reductase family.</text>
</comment>
<dbReference type="SUPFAM" id="SSF53597">
    <property type="entry name" value="Dihydrofolate reductase-like"/>
    <property type="match status" value="1"/>
</dbReference>
<dbReference type="EC" id="1.1.1.193" evidence="14"/>
<evidence type="ECO:0000313" key="20">
    <source>
        <dbReference type="Proteomes" id="UP001194414"/>
    </source>
</evidence>
<evidence type="ECO:0000256" key="16">
    <source>
        <dbReference type="PIRSR" id="PIRSR006769-2"/>
    </source>
</evidence>
<feature type="binding site" evidence="16">
    <location>
        <position position="209"/>
    </location>
    <ligand>
        <name>NADP(+)</name>
        <dbReference type="ChEBI" id="CHEBI:58349"/>
    </ligand>
</feature>
<comment type="caution">
    <text evidence="19">The sequence shown here is derived from an EMBL/GenBank/DDBJ whole genome shotgun (WGS) entry which is preliminary data.</text>
</comment>
<dbReference type="EC" id="3.5.4.26" evidence="14"/>
<gene>
    <name evidence="19" type="ORF">HYQ56_0886</name>
</gene>
<feature type="binding site" evidence="16">
    <location>
        <position position="213"/>
    </location>
    <ligand>
        <name>substrate</name>
    </ligand>
</feature>
<feature type="binding site" evidence="16">
    <location>
        <position position="164"/>
    </location>
    <ligand>
        <name>NADP(+)</name>
        <dbReference type="ChEBI" id="CHEBI:58349"/>
    </ligand>
</feature>
<comment type="pathway">
    <text evidence="3 14">Cofactor biosynthesis; riboflavin biosynthesis; 5-amino-6-(D-ribitylamino)uracil from GTP: step 3/4.</text>
</comment>
<dbReference type="InterPro" id="IPR024072">
    <property type="entry name" value="DHFR-like_dom_sf"/>
</dbReference>
<dbReference type="NCBIfam" id="TIGR00326">
    <property type="entry name" value="eubact_ribD"/>
    <property type="match status" value="1"/>
</dbReference>
<evidence type="ECO:0000256" key="17">
    <source>
        <dbReference type="PIRSR" id="PIRSR006769-3"/>
    </source>
</evidence>
<keyword evidence="10 14" id="KW-0560">Oxidoreductase</keyword>
<comment type="function">
    <text evidence="1 14">Converts 2,5-diamino-6-(ribosylamino)-4(3h)-pyrimidinone 5'-phosphate into 5-amino-6-(ribosylamino)-2,4(1h,3h)-pyrimidinedione 5'-phosphate.</text>
</comment>
<dbReference type="Proteomes" id="UP001194414">
    <property type="component" value="Unassembled WGS sequence"/>
</dbReference>
<feature type="active site" description="Proton donor" evidence="15">
    <location>
        <position position="61"/>
    </location>
</feature>
<dbReference type="GO" id="GO:0009231">
    <property type="term" value="P:riboflavin biosynthetic process"/>
    <property type="evidence" value="ECO:0007669"/>
    <property type="project" value="UniProtKB-KW"/>
</dbReference>
<comment type="pathway">
    <text evidence="2 14">Cofactor biosynthesis; riboflavin biosynthesis; 5-amino-6-(D-ribitylamino)uracil from GTP: step 2/4.</text>
</comment>
<dbReference type="Pfam" id="PF00383">
    <property type="entry name" value="dCMP_cyt_deam_1"/>
    <property type="match status" value="1"/>
</dbReference>
<proteinExistence type="inferred from homology"/>
<dbReference type="PANTHER" id="PTHR38011:SF7">
    <property type="entry name" value="2,5-DIAMINO-6-RIBOSYLAMINO-4(3H)-PYRIMIDINONE 5'-PHOSPHATE REDUCTASE"/>
    <property type="match status" value="1"/>
</dbReference>
<dbReference type="GO" id="GO:0008270">
    <property type="term" value="F:zinc ion binding"/>
    <property type="evidence" value="ECO:0007669"/>
    <property type="project" value="InterPro"/>
</dbReference>
<evidence type="ECO:0000256" key="9">
    <source>
        <dbReference type="ARBA" id="ARBA00022857"/>
    </source>
</evidence>
<dbReference type="InterPro" id="IPR002125">
    <property type="entry name" value="CMP_dCMP_dom"/>
</dbReference>
<feature type="domain" description="CMP/dCMP-type deaminase" evidence="18">
    <location>
        <begin position="10"/>
        <end position="133"/>
    </location>
</feature>
<evidence type="ECO:0000256" key="12">
    <source>
        <dbReference type="ARBA" id="ARBA00049861"/>
    </source>
</evidence>
<evidence type="ECO:0000256" key="4">
    <source>
        <dbReference type="ARBA" id="ARBA00005259"/>
    </source>
</evidence>